<evidence type="ECO:0000259" key="2">
    <source>
        <dbReference type="Pfam" id="PF20253"/>
    </source>
</evidence>
<feature type="region of interest" description="Disordered" evidence="1">
    <location>
        <begin position="784"/>
        <end position="803"/>
    </location>
</feature>
<dbReference type="GeneID" id="27355359"/>
<dbReference type="EMBL" id="KN847334">
    <property type="protein sequence ID" value="KIW44842.1"/>
    <property type="molecule type" value="Genomic_DNA"/>
</dbReference>
<dbReference type="VEuPathDB" id="FungiDB:PV06_03285"/>
<dbReference type="AlphaFoldDB" id="A0A0D2C4X6"/>
<evidence type="ECO:0000256" key="1">
    <source>
        <dbReference type="SAM" id="MobiDB-lite"/>
    </source>
</evidence>
<sequence length="803" mass="89070">MLLNPSHKITFSGLPPDVLDAYVRYKKGSRALVAWLIQYSPTPNRRVKTLPIKELEALAKTAAKRLRAVPDMVHFYFRETITSRKRLSKYFRAQVDESAVDVDTINHEHFTTSLAQIYNDLCACCGRNDHKSGSQKRESVASSLESPKNTYLGLDVEHIDEPEEESEQDALSSCPECTAAGPTSCEGKSPEVHFGDDELGTFLEVNEAIQRISDISSSVERCWALAANGHLSFPVAAFVTDVAFSMLRQVGVELLTHDEDLTLSRLHQLCCKRIGDEVTNGENSGDGGHVLLDELQKMEQSLLHFREGHSKLLIQSCAVCVQKPAEYIQPPAGGSGTTARPRFVEAIVDNIVHLVARTAAPPNIVRNSTPVYADVGYLITRDDEKAQSWSAILGLELLTKGYRSYLESLPLANEISRCRLAALRLAQQASSQVSRVLNDKTCFPCRCTQTLAYHLQNLEADLNSYAKYKCWDIYFQSPWVAGNQILEILDLCHYYGMRLFNYRHYVGAVLHSYNALTQLDRLKKIPILESLCDQFGGVFFPGGTRPKGSFRACWSRHVGARLKFKRGHKNRNSNDAWCMAIPAHAARRAAGLGAYGGSGDTDSTSKVDCLVFRVKQQDYNVGDDVWDSLNVAAADVVDKKGCATTRTTKRRSVGATVSSQRRRESLSTSTESSQQPRLLDLAEAAQRSFTTATTESGVLPLARLNMFAVFERCVQVVSTLSDGTHTSPDEKGSNCICFASAILTGGDRIVDARKFGRFETWKKDEKECVIQAGKAILDAFGTVKEDDDDSKNKDDGEEWLWSI</sequence>
<gene>
    <name evidence="3" type="ORF">PV06_03285</name>
</gene>
<dbReference type="Proteomes" id="UP000053342">
    <property type="component" value="Unassembled WGS sequence"/>
</dbReference>
<dbReference type="InterPro" id="IPR046539">
    <property type="entry name" value="DUF6604"/>
</dbReference>
<evidence type="ECO:0000313" key="3">
    <source>
        <dbReference type="EMBL" id="KIW44842.1"/>
    </source>
</evidence>
<dbReference type="PANTHER" id="PTHR38795:SF1">
    <property type="entry name" value="DUF6604 DOMAIN-CONTAINING PROTEIN"/>
    <property type="match status" value="1"/>
</dbReference>
<dbReference type="RefSeq" id="XP_016265058.1">
    <property type="nucleotide sequence ID" value="XM_016404053.1"/>
</dbReference>
<feature type="compositionally biased region" description="Low complexity" evidence="1">
    <location>
        <begin position="666"/>
        <end position="675"/>
    </location>
</feature>
<reference evidence="3 4" key="1">
    <citation type="submission" date="2015-01" db="EMBL/GenBank/DDBJ databases">
        <title>The Genome Sequence of Exophiala oligosperma CBS72588.</title>
        <authorList>
            <consortium name="The Broad Institute Genomics Platform"/>
            <person name="Cuomo C."/>
            <person name="de Hoog S."/>
            <person name="Gorbushina A."/>
            <person name="Stielow B."/>
            <person name="Teixiera M."/>
            <person name="Abouelleil A."/>
            <person name="Chapman S.B."/>
            <person name="Priest M."/>
            <person name="Young S.K."/>
            <person name="Wortman J."/>
            <person name="Nusbaum C."/>
            <person name="Birren B."/>
        </authorList>
    </citation>
    <scope>NUCLEOTIDE SEQUENCE [LARGE SCALE GENOMIC DNA]</scope>
    <source>
        <strain evidence="3 4">CBS 72588</strain>
    </source>
</reference>
<name>A0A0D2C4X6_9EURO</name>
<proteinExistence type="predicted"/>
<organism evidence="3 4">
    <name type="scientific">Exophiala oligosperma</name>
    <dbReference type="NCBI Taxonomy" id="215243"/>
    <lineage>
        <taxon>Eukaryota</taxon>
        <taxon>Fungi</taxon>
        <taxon>Dikarya</taxon>
        <taxon>Ascomycota</taxon>
        <taxon>Pezizomycotina</taxon>
        <taxon>Eurotiomycetes</taxon>
        <taxon>Chaetothyriomycetidae</taxon>
        <taxon>Chaetothyriales</taxon>
        <taxon>Herpotrichiellaceae</taxon>
        <taxon>Exophiala</taxon>
    </lineage>
</organism>
<dbReference type="OrthoDB" id="4821062at2759"/>
<protein>
    <recommendedName>
        <fullName evidence="2">DUF6604 domain-containing protein</fullName>
    </recommendedName>
</protein>
<dbReference type="HOGENOM" id="CLU_409945_0_0_1"/>
<evidence type="ECO:0000313" key="4">
    <source>
        <dbReference type="Proteomes" id="UP000053342"/>
    </source>
</evidence>
<dbReference type="PANTHER" id="PTHR38795">
    <property type="entry name" value="DUF6604 DOMAIN-CONTAINING PROTEIN"/>
    <property type="match status" value="1"/>
</dbReference>
<feature type="domain" description="DUF6604" evidence="2">
    <location>
        <begin position="24"/>
        <end position="251"/>
    </location>
</feature>
<feature type="region of interest" description="Disordered" evidence="1">
    <location>
        <begin position="648"/>
        <end position="676"/>
    </location>
</feature>
<keyword evidence="4" id="KW-1185">Reference proteome</keyword>
<accession>A0A0D2C4X6</accession>
<dbReference type="Pfam" id="PF20253">
    <property type="entry name" value="DUF6604"/>
    <property type="match status" value="1"/>
</dbReference>